<keyword evidence="3" id="KW-1185">Reference proteome</keyword>
<evidence type="ECO:0000313" key="3">
    <source>
        <dbReference type="Proteomes" id="UP001285441"/>
    </source>
</evidence>
<comment type="caution">
    <text evidence="2">The sequence shown here is derived from an EMBL/GenBank/DDBJ whole genome shotgun (WGS) entry which is preliminary data.</text>
</comment>
<evidence type="ECO:0000259" key="1">
    <source>
        <dbReference type="Pfam" id="PF06985"/>
    </source>
</evidence>
<feature type="domain" description="Heterokaryon incompatibility" evidence="1">
    <location>
        <begin position="31"/>
        <end position="144"/>
    </location>
</feature>
<organism evidence="2 3">
    <name type="scientific">Podospora didyma</name>
    <dbReference type="NCBI Taxonomy" id="330526"/>
    <lineage>
        <taxon>Eukaryota</taxon>
        <taxon>Fungi</taxon>
        <taxon>Dikarya</taxon>
        <taxon>Ascomycota</taxon>
        <taxon>Pezizomycotina</taxon>
        <taxon>Sordariomycetes</taxon>
        <taxon>Sordariomycetidae</taxon>
        <taxon>Sordariales</taxon>
        <taxon>Podosporaceae</taxon>
        <taxon>Podospora</taxon>
    </lineage>
</organism>
<reference evidence="2" key="1">
    <citation type="journal article" date="2023" name="Mol. Phylogenet. Evol.">
        <title>Genome-scale phylogeny and comparative genomics of the fungal order Sordariales.</title>
        <authorList>
            <person name="Hensen N."/>
            <person name="Bonometti L."/>
            <person name="Westerberg I."/>
            <person name="Brannstrom I.O."/>
            <person name="Guillou S."/>
            <person name="Cros-Aarteil S."/>
            <person name="Calhoun S."/>
            <person name="Haridas S."/>
            <person name="Kuo A."/>
            <person name="Mondo S."/>
            <person name="Pangilinan J."/>
            <person name="Riley R."/>
            <person name="LaButti K."/>
            <person name="Andreopoulos B."/>
            <person name="Lipzen A."/>
            <person name="Chen C."/>
            <person name="Yan M."/>
            <person name="Daum C."/>
            <person name="Ng V."/>
            <person name="Clum A."/>
            <person name="Steindorff A."/>
            <person name="Ohm R.A."/>
            <person name="Martin F."/>
            <person name="Silar P."/>
            <person name="Natvig D.O."/>
            <person name="Lalanne C."/>
            <person name="Gautier V."/>
            <person name="Ament-Velasquez S.L."/>
            <person name="Kruys A."/>
            <person name="Hutchinson M.I."/>
            <person name="Powell A.J."/>
            <person name="Barry K."/>
            <person name="Miller A.N."/>
            <person name="Grigoriev I.V."/>
            <person name="Debuchy R."/>
            <person name="Gladieux P."/>
            <person name="Hiltunen Thoren M."/>
            <person name="Johannesson H."/>
        </authorList>
    </citation>
    <scope>NUCLEOTIDE SEQUENCE</scope>
    <source>
        <strain evidence="2">CBS 232.78</strain>
    </source>
</reference>
<dbReference type="AlphaFoldDB" id="A0AAE0P0L6"/>
<dbReference type="EMBL" id="JAULSW010000002">
    <property type="protein sequence ID" value="KAK3391184.1"/>
    <property type="molecule type" value="Genomic_DNA"/>
</dbReference>
<dbReference type="PANTHER" id="PTHR33112:SF10">
    <property type="entry name" value="TOL"/>
    <property type="match status" value="1"/>
</dbReference>
<protein>
    <recommendedName>
        <fullName evidence="1">Heterokaryon incompatibility domain-containing protein</fullName>
    </recommendedName>
</protein>
<dbReference type="Pfam" id="PF06985">
    <property type="entry name" value="HET"/>
    <property type="match status" value="1"/>
</dbReference>
<accession>A0AAE0P0L6</accession>
<dbReference type="InterPro" id="IPR010730">
    <property type="entry name" value="HET"/>
</dbReference>
<reference evidence="2" key="2">
    <citation type="submission" date="2023-06" db="EMBL/GenBank/DDBJ databases">
        <authorList>
            <consortium name="Lawrence Berkeley National Laboratory"/>
            <person name="Haridas S."/>
            <person name="Hensen N."/>
            <person name="Bonometti L."/>
            <person name="Westerberg I."/>
            <person name="Brannstrom I.O."/>
            <person name="Guillou S."/>
            <person name="Cros-Aarteil S."/>
            <person name="Calhoun S."/>
            <person name="Kuo A."/>
            <person name="Mondo S."/>
            <person name="Pangilinan J."/>
            <person name="Riley R."/>
            <person name="LaButti K."/>
            <person name="Andreopoulos B."/>
            <person name="Lipzen A."/>
            <person name="Chen C."/>
            <person name="Yanf M."/>
            <person name="Daum C."/>
            <person name="Ng V."/>
            <person name="Clum A."/>
            <person name="Steindorff A."/>
            <person name="Ohm R."/>
            <person name="Martin F."/>
            <person name="Silar P."/>
            <person name="Natvig D."/>
            <person name="Lalanne C."/>
            <person name="Gautier V."/>
            <person name="Ament-velasquez S.L."/>
            <person name="Kruys A."/>
            <person name="Hutchinson M.I."/>
            <person name="Powell A.J."/>
            <person name="Barry K."/>
            <person name="Miller A.N."/>
            <person name="Grigoriev I.V."/>
            <person name="Debuchy R."/>
            <person name="Gladieux P."/>
            <person name="Thoren M.H."/>
            <person name="Johannesson H."/>
        </authorList>
    </citation>
    <scope>NUCLEOTIDE SEQUENCE</scope>
    <source>
        <strain evidence="2">CBS 232.78</strain>
    </source>
</reference>
<dbReference type="Proteomes" id="UP001285441">
    <property type="component" value="Unassembled WGS sequence"/>
</dbReference>
<gene>
    <name evidence="2" type="ORF">B0H63DRAFT_447249</name>
</gene>
<sequence>MTIPGCGCGCGIEDTSICIPYEANYRSKILWDSLSNTYQEGIVVTRKLGIPYIRIDSLCIIRGDPDEWQRESSRMASVFSGAVLTLAATDAEDGNAGLFLTSLEPPIETTYDEDGAPTLLQSPAADKLLIHVSFLNSRAWSLQELVLSRRTVHFTTNQLYWQCKELFLSEDGLIQNDTFASSQQDFMHQPLDFSKTEVALEYWWMWVKDYSTRKISVGKDWVPAFAGVTEYFSRETGLTSIYGM</sequence>
<dbReference type="PANTHER" id="PTHR33112">
    <property type="entry name" value="DOMAIN PROTEIN, PUTATIVE-RELATED"/>
    <property type="match status" value="1"/>
</dbReference>
<proteinExistence type="predicted"/>
<name>A0AAE0P0L6_9PEZI</name>
<evidence type="ECO:0000313" key="2">
    <source>
        <dbReference type="EMBL" id="KAK3391184.1"/>
    </source>
</evidence>